<dbReference type="OrthoDB" id="9806179at2"/>
<keyword evidence="7" id="KW-1185">Reference proteome</keyword>
<proteinExistence type="predicted"/>
<dbReference type="Gene3D" id="3.50.50.60">
    <property type="entry name" value="FAD/NAD(P)-binding domain"/>
    <property type="match status" value="2"/>
</dbReference>
<dbReference type="InterPro" id="IPR036188">
    <property type="entry name" value="FAD/NAD-bd_sf"/>
</dbReference>
<evidence type="ECO:0000256" key="3">
    <source>
        <dbReference type="ARBA" id="ARBA00022630"/>
    </source>
</evidence>
<dbReference type="EMBL" id="MSZX01000001">
    <property type="protein sequence ID" value="OPA81030.1"/>
    <property type="molecule type" value="Genomic_DNA"/>
</dbReference>
<protein>
    <submittedName>
        <fullName evidence="6">Pyridine nucleotide-disulfide oxidoreductase</fullName>
    </submittedName>
</protein>
<comment type="cofactor">
    <cofactor evidence="1">
        <name>FAD</name>
        <dbReference type="ChEBI" id="CHEBI:57692"/>
    </cofactor>
</comment>
<dbReference type="Proteomes" id="UP000190188">
    <property type="component" value="Unassembled WGS sequence"/>
</dbReference>
<comment type="caution">
    <text evidence="6">The sequence shown here is derived from an EMBL/GenBank/DDBJ whole genome shotgun (WGS) entry which is preliminary data.</text>
</comment>
<dbReference type="AlphaFoldDB" id="A0A1T2XMC2"/>
<dbReference type="PRINTS" id="PR00469">
    <property type="entry name" value="PNDRDTASEII"/>
</dbReference>
<evidence type="ECO:0000256" key="4">
    <source>
        <dbReference type="ARBA" id="ARBA00023002"/>
    </source>
</evidence>
<evidence type="ECO:0000256" key="1">
    <source>
        <dbReference type="ARBA" id="ARBA00001974"/>
    </source>
</evidence>
<gene>
    <name evidence="6" type="ORF">BVG16_01410</name>
</gene>
<evidence type="ECO:0000256" key="2">
    <source>
        <dbReference type="ARBA" id="ARBA00011738"/>
    </source>
</evidence>
<evidence type="ECO:0000259" key="5">
    <source>
        <dbReference type="Pfam" id="PF07992"/>
    </source>
</evidence>
<dbReference type="InterPro" id="IPR050097">
    <property type="entry name" value="Ferredoxin-NADP_redctase_2"/>
</dbReference>
<dbReference type="InterPro" id="IPR023753">
    <property type="entry name" value="FAD/NAD-binding_dom"/>
</dbReference>
<sequence>MMDMNTLVDVIIVGGGPAGLSAALLLGRSCRRVVVIDEGKARNRLTYESHGYLTRDGIKPSEFRQIAISQMKPYSNVRIEQDLVEHVQQDQGIFHTLTQKGRLFRSRKIIFATGMQDHLPLIPGLKEVYGISVFPCPYCDGWERRNEPLAIFGQGEKFFHYVKTLYSWSKDLVVLTNGASAVTEQEREELEARRIGLIETEIRDLQSHEGMLHRIVFQDGQSLHRKGGFLLNTGARQASRIPGTLGIPLHDSGGYVTTSDYGHTTIEGVYIIGDAKNAFTGLIGAARDGYYIGELINKDLIEDDWEQI</sequence>
<organism evidence="6 7">
    <name type="scientific">Paenibacillus selenitireducens</name>
    <dbReference type="NCBI Taxonomy" id="1324314"/>
    <lineage>
        <taxon>Bacteria</taxon>
        <taxon>Bacillati</taxon>
        <taxon>Bacillota</taxon>
        <taxon>Bacilli</taxon>
        <taxon>Bacillales</taxon>
        <taxon>Paenibacillaceae</taxon>
        <taxon>Paenibacillus</taxon>
    </lineage>
</organism>
<dbReference type="Pfam" id="PF07992">
    <property type="entry name" value="Pyr_redox_2"/>
    <property type="match status" value="1"/>
</dbReference>
<dbReference type="STRING" id="1324314.BVG16_01410"/>
<comment type="subunit">
    <text evidence="2">Homodimer.</text>
</comment>
<dbReference type="GO" id="GO:0016491">
    <property type="term" value="F:oxidoreductase activity"/>
    <property type="evidence" value="ECO:0007669"/>
    <property type="project" value="UniProtKB-KW"/>
</dbReference>
<dbReference type="PANTHER" id="PTHR48105">
    <property type="entry name" value="THIOREDOXIN REDUCTASE 1-RELATED-RELATED"/>
    <property type="match status" value="1"/>
</dbReference>
<dbReference type="PRINTS" id="PR00368">
    <property type="entry name" value="FADPNR"/>
</dbReference>
<dbReference type="RefSeq" id="WP_078496754.1">
    <property type="nucleotide sequence ID" value="NZ_MSZX01000001.1"/>
</dbReference>
<reference evidence="6 7" key="1">
    <citation type="submission" date="2017-01" db="EMBL/GenBank/DDBJ databases">
        <title>Genome analysis of Paenibacillus selenitrireducens ES3-24.</title>
        <authorList>
            <person name="Xu D."/>
            <person name="Yao R."/>
            <person name="Zheng S."/>
        </authorList>
    </citation>
    <scope>NUCLEOTIDE SEQUENCE [LARGE SCALE GENOMIC DNA]</scope>
    <source>
        <strain evidence="6 7">ES3-24</strain>
    </source>
</reference>
<keyword evidence="3" id="KW-0285">Flavoprotein</keyword>
<feature type="domain" description="FAD/NAD(P)-binding" evidence="5">
    <location>
        <begin position="9"/>
        <end position="277"/>
    </location>
</feature>
<dbReference type="SUPFAM" id="SSF51905">
    <property type="entry name" value="FAD/NAD(P)-binding domain"/>
    <property type="match status" value="1"/>
</dbReference>
<evidence type="ECO:0000313" key="6">
    <source>
        <dbReference type="EMBL" id="OPA81030.1"/>
    </source>
</evidence>
<name>A0A1T2XMC2_9BACL</name>
<evidence type="ECO:0000313" key="7">
    <source>
        <dbReference type="Proteomes" id="UP000190188"/>
    </source>
</evidence>
<accession>A0A1T2XMC2</accession>
<keyword evidence="4" id="KW-0560">Oxidoreductase</keyword>